<dbReference type="Proteomes" id="UP000780801">
    <property type="component" value="Unassembled WGS sequence"/>
</dbReference>
<name>A0A9P6K9J6_9FUNG</name>
<evidence type="ECO:0000313" key="2">
    <source>
        <dbReference type="EMBL" id="KAF9562109.1"/>
    </source>
</evidence>
<feature type="non-terminal residue" evidence="2">
    <location>
        <position position="256"/>
    </location>
</feature>
<protein>
    <submittedName>
        <fullName evidence="2">Uncharacterized protein</fullName>
    </submittedName>
</protein>
<keyword evidence="3" id="KW-1185">Reference proteome</keyword>
<comment type="caution">
    <text evidence="2">The sequence shown here is derived from an EMBL/GenBank/DDBJ whole genome shotgun (WGS) entry which is preliminary data.</text>
</comment>
<feature type="region of interest" description="Disordered" evidence="1">
    <location>
        <begin position="196"/>
        <end position="215"/>
    </location>
</feature>
<proteinExistence type="predicted"/>
<feature type="region of interest" description="Disordered" evidence="1">
    <location>
        <begin position="55"/>
        <end position="75"/>
    </location>
</feature>
<gene>
    <name evidence="2" type="ORF">BGW38_008994</name>
</gene>
<feature type="compositionally biased region" description="Polar residues" evidence="1">
    <location>
        <begin position="196"/>
        <end position="210"/>
    </location>
</feature>
<sequence length="256" mass="26578">MLRHTVSPAMSDTTDIPDAAVQAGLLPLDAKDLEHLTPEVSTPDIAKIQQFMDSFPHPSRLQTGPEDLSPPTSLRIPSPVPLPSIPLYPDISAPLSPKAVVQSPHSAHATAVDQPSSGVGINIGVLEDGQHISSVPAPPVPVDMKIKEYEDQSPPPSALPQFSPIFEPTPSLEQPLAVLPSSAPHVSVDTSSLLGTPTSAIQSGATTHSLSAPPKRTLPISPLALSSAVAAEDDNPEIGNVKPLETVSVAAPLADK</sequence>
<accession>A0A9P6K9J6</accession>
<dbReference type="AlphaFoldDB" id="A0A9P6K9J6"/>
<evidence type="ECO:0000313" key="3">
    <source>
        <dbReference type="Proteomes" id="UP000780801"/>
    </source>
</evidence>
<reference evidence="2" key="1">
    <citation type="journal article" date="2020" name="Fungal Divers.">
        <title>Resolving the Mortierellaceae phylogeny through synthesis of multi-gene phylogenetics and phylogenomics.</title>
        <authorList>
            <person name="Vandepol N."/>
            <person name="Liber J."/>
            <person name="Desiro A."/>
            <person name="Na H."/>
            <person name="Kennedy M."/>
            <person name="Barry K."/>
            <person name="Grigoriev I.V."/>
            <person name="Miller A.N."/>
            <person name="O'Donnell K."/>
            <person name="Stajich J.E."/>
            <person name="Bonito G."/>
        </authorList>
    </citation>
    <scope>NUCLEOTIDE SEQUENCE</scope>
    <source>
        <strain evidence="2">KOD1015</strain>
    </source>
</reference>
<organism evidence="2 3">
    <name type="scientific">Lunasporangiospora selenospora</name>
    <dbReference type="NCBI Taxonomy" id="979761"/>
    <lineage>
        <taxon>Eukaryota</taxon>
        <taxon>Fungi</taxon>
        <taxon>Fungi incertae sedis</taxon>
        <taxon>Mucoromycota</taxon>
        <taxon>Mortierellomycotina</taxon>
        <taxon>Mortierellomycetes</taxon>
        <taxon>Mortierellales</taxon>
        <taxon>Mortierellaceae</taxon>
        <taxon>Lunasporangiospora</taxon>
    </lineage>
</organism>
<dbReference type="EMBL" id="JAABOA010006409">
    <property type="protein sequence ID" value="KAF9562109.1"/>
    <property type="molecule type" value="Genomic_DNA"/>
</dbReference>
<evidence type="ECO:0000256" key="1">
    <source>
        <dbReference type="SAM" id="MobiDB-lite"/>
    </source>
</evidence>